<protein>
    <submittedName>
        <fullName evidence="1">(northern house mosquito) hypothetical protein</fullName>
    </submittedName>
</protein>
<sequence>MYRPTSASGFIVVDIYTCTNPNDRHFGRRFHVSDESTCRLRVAATNDDSTCEGRFNSTFTASTCTATQQTSSRTVRGLVVVLRHRVHTCIYLVGRRRSPLEFGKNNYTH</sequence>
<reference evidence="1" key="1">
    <citation type="submission" date="2021-05" db="EMBL/GenBank/DDBJ databases">
        <authorList>
            <person name="Alioto T."/>
            <person name="Alioto T."/>
            <person name="Gomez Garrido J."/>
        </authorList>
    </citation>
    <scope>NUCLEOTIDE SEQUENCE</scope>
</reference>
<dbReference type="AlphaFoldDB" id="A0A8D8B5Q2"/>
<accession>A0A8D8B5Q2</accession>
<evidence type="ECO:0000313" key="1">
    <source>
        <dbReference type="EMBL" id="CAG6468650.1"/>
    </source>
</evidence>
<dbReference type="EMBL" id="HBUE01061007">
    <property type="protein sequence ID" value="CAG6468650.1"/>
    <property type="molecule type" value="Transcribed_RNA"/>
</dbReference>
<dbReference type="EMBL" id="HBUE01158825">
    <property type="protein sequence ID" value="CAG6509078.1"/>
    <property type="molecule type" value="Transcribed_RNA"/>
</dbReference>
<dbReference type="EMBL" id="HBUE01061009">
    <property type="protein sequence ID" value="CAG6468654.1"/>
    <property type="molecule type" value="Transcribed_RNA"/>
</dbReference>
<dbReference type="EMBL" id="HBUE01263953">
    <property type="protein sequence ID" value="CAG6560450.1"/>
    <property type="molecule type" value="Transcribed_RNA"/>
</dbReference>
<organism evidence="1">
    <name type="scientific">Culex pipiens</name>
    <name type="common">House mosquito</name>
    <dbReference type="NCBI Taxonomy" id="7175"/>
    <lineage>
        <taxon>Eukaryota</taxon>
        <taxon>Metazoa</taxon>
        <taxon>Ecdysozoa</taxon>
        <taxon>Arthropoda</taxon>
        <taxon>Hexapoda</taxon>
        <taxon>Insecta</taxon>
        <taxon>Pterygota</taxon>
        <taxon>Neoptera</taxon>
        <taxon>Endopterygota</taxon>
        <taxon>Diptera</taxon>
        <taxon>Nematocera</taxon>
        <taxon>Culicoidea</taxon>
        <taxon>Culicidae</taxon>
        <taxon>Culicinae</taxon>
        <taxon>Culicini</taxon>
        <taxon>Culex</taxon>
        <taxon>Culex</taxon>
    </lineage>
</organism>
<dbReference type="EMBL" id="HBUE01263952">
    <property type="protein sequence ID" value="CAG6560446.1"/>
    <property type="molecule type" value="Transcribed_RNA"/>
</dbReference>
<proteinExistence type="predicted"/>
<dbReference type="EMBL" id="HBUE01158821">
    <property type="protein sequence ID" value="CAG6509071.1"/>
    <property type="molecule type" value="Transcribed_RNA"/>
</dbReference>
<dbReference type="EMBL" id="HBUE01158824">
    <property type="protein sequence ID" value="CAG6509076.1"/>
    <property type="molecule type" value="Transcribed_RNA"/>
</dbReference>
<dbReference type="EMBL" id="HBUE01158820">
    <property type="protein sequence ID" value="CAG6509070.1"/>
    <property type="molecule type" value="Transcribed_RNA"/>
</dbReference>
<name>A0A8D8B5Q2_CULPI</name>
<dbReference type="EMBL" id="HBUE01263949">
    <property type="protein sequence ID" value="CAG6560444.1"/>
    <property type="molecule type" value="Transcribed_RNA"/>
</dbReference>
<dbReference type="EMBL" id="HBUE01263954">
    <property type="protein sequence ID" value="CAG6560452.1"/>
    <property type="molecule type" value="Transcribed_RNA"/>
</dbReference>
<dbReference type="EMBL" id="HBUE01158823">
    <property type="protein sequence ID" value="CAG6509072.1"/>
    <property type="molecule type" value="Transcribed_RNA"/>
</dbReference>
<dbReference type="EMBL" id="HBUE01263950">
    <property type="protein sequence ID" value="CAG6560445.1"/>
    <property type="molecule type" value="Transcribed_RNA"/>
</dbReference>
<dbReference type="EMBL" id="HBUE01061008">
    <property type="protein sequence ID" value="CAG6468651.1"/>
    <property type="molecule type" value="Transcribed_RNA"/>
</dbReference>